<dbReference type="Pfam" id="PF08323">
    <property type="entry name" value="Glyco_transf_5"/>
    <property type="match status" value="1"/>
</dbReference>
<evidence type="ECO:0000313" key="4">
    <source>
        <dbReference type="EMBL" id="SVC19330.1"/>
    </source>
</evidence>
<keyword evidence="1" id="KW-0328">Glycosyltransferase</keyword>
<name>A0A382K4G4_9ZZZZ</name>
<proteinExistence type="predicted"/>
<dbReference type="SUPFAM" id="SSF53756">
    <property type="entry name" value="UDP-Glycosyltransferase/glycogen phosphorylase"/>
    <property type="match status" value="1"/>
</dbReference>
<feature type="domain" description="Starch synthase catalytic" evidence="3">
    <location>
        <begin position="7"/>
        <end position="200"/>
    </location>
</feature>
<evidence type="ECO:0000256" key="1">
    <source>
        <dbReference type="ARBA" id="ARBA00022676"/>
    </source>
</evidence>
<evidence type="ECO:0000256" key="2">
    <source>
        <dbReference type="ARBA" id="ARBA00022679"/>
    </source>
</evidence>
<dbReference type="GO" id="GO:0016757">
    <property type="term" value="F:glycosyltransferase activity"/>
    <property type="evidence" value="ECO:0007669"/>
    <property type="project" value="UniProtKB-KW"/>
</dbReference>
<evidence type="ECO:0000259" key="3">
    <source>
        <dbReference type="Pfam" id="PF08323"/>
    </source>
</evidence>
<dbReference type="PANTHER" id="PTHR45825:SF11">
    <property type="entry name" value="ALPHA AMYLASE DOMAIN-CONTAINING PROTEIN"/>
    <property type="match status" value="1"/>
</dbReference>
<gene>
    <name evidence="4" type="ORF">METZ01_LOCUS272184</name>
</gene>
<accession>A0A382K4G4</accession>
<sequence length="276" mass="32535">MPLLKLYYLSAEVVPFSQTYELATFSRKIVSKLHDKEDVDIRVSQPKYGFVSERKYILREVIRLKDIPVIFNDKKHIINMKSCFIPETRVQVYFMENNPLYKILPDLIYKARNGRIFSDIDERFSFFAKAAIDTLTSLFWAPDVLICNDWQTSFIPILLQEQFKQEEFYSNMKSVYVIHSVNNYRKFSNSTYDMLGLTPNKSGKLVDNHINAIENSDLTIVINYESSKLMENMKKQRKLFETFESNNNLVIDIPKKTNREVWKETANTIESVCRKL</sequence>
<dbReference type="Gene3D" id="3.40.50.2000">
    <property type="entry name" value="Glycogen Phosphorylase B"/>
    <property type="match status" value="1"/>
</dbReference>
<protein>
    <recommendedName>
        <fullName evidence="3">Starch synthase catalytic domain-containing protein</fullName>
    </recommendedName>
</protein>
<dbReference type="AlphaFoldDB" id="A0A382K4G4"/>
<dbReference type="EMBL" id="UINC01078341">
    <property type="protein sequence ID" value="SVC19330.1"/>
    <property type="molecule type" value="Genomic_DNA"/>
</dbReference>
<dbReference type="PANTHER" id="PTHR45825">
    <property type="entry name" value="GRANULE-BOUND STARCH SYNTHASE 1, CHLOROPLASTIC/AMYLOPLASTIC"/>
    <property type="match status" value="1"/>
</dbReference>
<reference evidence="4" key="1">
    <citation type="submission" date="2018-05" db="EMBL/GenBank/DDBJ databases">
        <authorList>
            <person name="Lanie J.A."/>
            <person name="Ng W.-L."/>
            <person name="Kazmierczak K.M."/>
            <person name="Andrzejewski T.M."/>
            <person name="Davidsen T.M."/>
            <person name="Wayne K.J."/>
            <person name="Tettelin H."/>
            <person name="Glass J.I."/>
            <person name="Rusch D."/>
            <person name="Podicherti R."/>
            <person name="Tsui H.-C.T."/>
            <person name="Winkler M.E."/>
        </authorList>
    </citation>
    <scope>NUCLEOTIDE SEQUENCE</scope>
</reference>
<keyword evidence="2" id="KW-0808">Transferase</keyword>
<dbReference type="InterPro" id="IPR013534">
    <property type="entry name" value="Starch_synth_cat_dom"/>
</dbReference>
<organism evidence="4">
    <name type="scientific">marine metagenome</name>
    <dbReference type="NCBI Taxonomy" id="408172"/>
    <lineage>
        <taxon>unclassified sequences</taxon>
        <taxon>metagenomes</taxon>
        <taxon>ecological metagenomes</taxon>
    </lineage>
</organism>